<dbReference type="EMBL" id="SDDS01000145">
    <property type="protein sequence ID" value="TCZ23834.1"/>
    <property type="molecule type" value="Genomic_DNA"/>
</dbReference>
<comment type="caution">
    <text evidence="2">The sequence shown here is derived from an EMBL/GenBank/DDBJ whole genome shotgun (WGS) entry which is preliminary data.</text>
</comment>
<keyword evidence="1" id="KW-0472">Membrane</keyword>
<gene>
    <name evidence="2" type="ORF">ETH54_27215</name>
</gene>
<sequence length="55" mass="6363">MVLTKCFFRRENLMASLLFCIVSYGLLSTWLYLVHSINEKVESTLPSSLLIRVLI</sequence>
<dbReference type="AlphaFoldDB" id="A0A483YDK6"/>
<evidence type="ECO:0000256" key="1">
    <source>
        <dbReference type="SAM" id="Phobius"/>
    </source>
</evidence>
<proteinExistence type="predicted"/>
<organism evidence="2">
    <name type="scientific">Klebsiella pneumoniae</name>
    <dbReference type="NCBI Taxonomy" id="573"/>
    <lineage>
        <taxon>Bacteria</taxon>
        <taxon>Pseudomonadati</taxon>
        <taxon>Pseudomonadota</taxon>
        <taxon>Gammaproteobacteria</taxon>
        <taxon>Enterobacterales</taxon>
        <taxon>Enterobacteriaceae</taxon>
        <taxon>Klebsiella/Raoultella group</taxon>
        <taxon>Klebsiella</taxon>
        <taxon>Klebsiella pneumoniae complex</taxon>
    </lineage>
</organism>
<reference evidence="2" key="1">
    <citation type="submission" date="2019-01" db="EMBL/GenBank/DDBJ databases">
        <authorList>
            <person name="Lista F."/>
            <person name="Anselmo A."/>
        </authorList>
    </citation>
    <scope>NUCLEOTIDE SEQUENCE</scope>
    <source>
        <strain evidence="2">3R</strain>
    </source>
</reference>
<keyword evidence="1" id="KW-0812">Transmembrane</keyword>
<feature type="transmembrane region" description="Helical" evidence="1">
    <location>
        <begin position="12"/>
        <end position="33"/>
    </location>
</feature>
<accession>A0A483YDK6</accession>
<keyword evidence="1" id="KW-1133">Transmembrane helix</keyword>
<evidence type="ECO:0000313" key="2">
    <source>
        <dbReference type="EMBL" id="TCZ23834.1"/>
    </source>
</evidence>
<protein>
    <submittedName>
        <fullName evidence="2">Transporter</fullName>
    </submittedName>
</protein>
<feature type="non-terminal residue" evidence="2">
    <location>
        <position position="55"/>
    </location>
</feature>
<name>A0A483YDK6_KLEPN</name>